<evidence type="ECO:0000313" key="2">
    <source>
        <dbReference type="Proteomes" id="UP000004221"/>
    </source>
</evidence>
<evidence type="ECO:0000313" key="1">
    <source>
        <dbReference type="EMBL" id="CCF83538.1"/>
    </source>
</evidence>
<organism evidence="1 2">
    <name type="scientific">Nitrolancea hollandica Lb</name>
    <dbReference type="NCBI Taxonomy" id="1129897"/>
    <lineage>
        <taxon>Bacteria</taxon>
        <taxon>Pseudomonadati</taxon>
        <taxon>Thermomicrobiota</taxon>
        <taxon>Thermomicrobia</taxon>
        <taxon>Sphaerobacterales</taxon>
        <taxon>Sphaerobacterineae</taxon>
        <taxon>Sphaerobacteraceae</taxon>
        <taxon>Nitrolancea</taxon>
    </lineage>
</organism>
<name>I4EFS6_9BACT</name>
<keyword evidence="2" id="KW-1185">Reference proteome</keyword>
<dbReference type="Proteomes" id="UP000004221">
    <property type="component" value="Unassembled WGS sequence"/>
</dbReference>
<proteinExistence type="predicted"/>
<reference evidence="1 2" key="1">
    <citation type="journal article" date="2012" name="ISME J.">
        <title>Nitrification expanded: discovery, physiology and genomics of a nitrite-oxidizing bacterium from the phylum Chloroflexi.</title>
        <authorList>
            <person name="Sorokin D.Y."/>
            <person name="Lucker S."/>
            <person name="Vejmelkova D."/>
            <person name="Kostrikina N.A."/>
            <person name="Kleerebezem R."/>
            <person name="Rijpstra W.I."/>
            <person name="Damste J.S."/>
            <person name="Le Paslier D."/>
            <person name="Muyzer G."/>
            <person name="Wagner M."/>
            <person name="van Loosdrecht M.C."/>
            <person name="Daims H."/>
        </authorList>
    </citation>
    <scope>NUCLEOTIDE SEQUENCE [LARGE SCALE GENOMIC DNA]</scope>
    <source>
        <strain evidence="2">none</strain>
    </source>
</reference>
<dbReference type="EMBL" id="CAGS01000157">
    <property type="protein sequence ID" value="CCF83538.1"/>
    <property type="molecule type" value="Genomic_DNA"/>
</dbReference>
<sequence length="75" mass="8338">MLTKMFAWFSQCSAASATLRIGDEVKAGRDSVSVCPATRLEHRESREGGGLENRRLWESSRVFFKSRGDGFPVDG</sequence>
<gene>
    <name evidence="1" type="ORF">NITHO_240004</name>
</gene>
<accession>I4EFS6</accession>
<comment type="caution">
    <text evidence="1">The sequence shown here is derived from an EMBL/GenBank/DDBJ whole genome shotgun (WGS) entry which is preliminary data.</text>
</comment>
<protein>
    <submittedName>
        <fullName evidence="1">Uncharacterized protein</fullName>
    </submittedName>
</protein>
<dbReference type="AlphaFoldDB" id="I4EFS6"/>